<dbReference type="Gene3D" id="3.40.630.10">
    <property type="entry name" value="Zn peptidases"/>
    <property type="match status" value="1"/>
</dbReference>
<dbReference type="SUPFAM" id="SSF53187">
    <property type="entry name" value="Zn-dependent exopeptidases"/>
    <property type="match status" value="1"/>
</dbReference>
<name>A0A2K8NYG1_9MOLU</name>
<dbReference type="InterPro" id="IPR002933">
    <property type="entry name" value="Peptidase_M20"/>
</dbReference>
<sequence length="447" mass="51050">MKINEQDLLENYFPEAYQETKQLLSIPSYKQETQPKMPFGKGVKDVLDYAIKLGDKLGFKTYQDSENRYGFLEYGEGDELFVILCHLDVVPPGNIEEWVTDPFTPIEKDGKLIGRGSFDDKGPTMMNLYALKYLKDNNFKPKYKIRMIFGLAEETTWESIKAYIADFGVAKFGYVPDGEFPVVCAEKWIINLDIISEIPSEFEINGGETYNVIADYVSYKGPKEKDIVNYLNKNNIYTEYKNNLLFVKGKSGHGSLPWVGVNAATWLAKAMFENGVHHPSTDFLAKHVHLNWNLSKIFGNLEDETGDLTQNLGKIKITKHKQIMSFNYRIPVFTKPENFLKKLELFLKKNDLDICIERIKDSVYVPKESKVIKNIMKVYREVTGDLKSQPLAIGGGTYAKAMPGIVAFGAEFDINESTMHAYNEYVKIDDLKKMIEIYAKAIVLLTK</sequence>
<dbReference type="Proteomes" id="UP000232230">
    <property type="component" value="Chromosome"/>
</dbReference>
<keyword evidence="10" id="KW-1185">Reference proteome</keyword>
<dbReference type="GO" id="GO:0006526">
    <property type="term" value="P:L-arginine biosynthetic process"/>
    <property type="evidence" value="ECO:0007669"/>
    <property type="project" value="TreeGrafter"/>
</dbReference>
<evidence type="ECO:0000256" key="4">
    <source>
        <dbReference type="ARBA" id="ARBA00022723"/>
    </source>
</evidence>
<keyword evidence="5" id="KW-0378">Hydrolase</keyword>
<keyword evidence="3" id="KW-0645">Protease</keyword>
<dbReference type="KEGG" id="esx:ESOMN_v1c04900"/>
<dbReference type="GO" id="GO:0016805">
    <property type="term" value="F:dipeptidase activity"/>
    <property type="evidence" value="ECO:0007669"/>
    <property type="project" value="UniProtKB-KW"/>
</dbReference>
<dbReference type="InterPro" id="IPR010964">
    <property type="entry name" value="M20A_pepV-rel"/>
</dbReference>
<dbReference type="EMBL" id="CP024965">
    <property type="protein sequence ID" value="ATZ18872.1"/>
    <property type="molecule type" value="Genomic_DNA"/>
</dbReference>
<dbReference type="SUPFAM" id="SSF55031">
    <property type="entry name" value="Bacterial exopeptidase dimerisation domain"/>
    <property type="match status" value="1"/>
</dbReference>
<comment type="cofactor">
    <cofactor evidence="1">
        <name>Zn(2+)</name>
        <dbReference type="ChEBI" id="CHEBI:29105"/>
    </cofactor>
</comment>
<dbReference type="NCBIfam" id="TIGR01887">
    <property type="entry name" value="dipeptidaselike"/>
    <property type="match status" value="1"/>
</dbReference>
<accession>A0A2K8NYG1</accession>
<dbReference type="GO" id="GO:0008777">
    <property type="term" value="F:acetylornithine deacetylase activity"/>
    <property type="evidence" value="ECO:0007669"/>
    <property type="project" value="TreeGrafter"/>
</dbReference>
<evidence type="ECO:0000256" key="5">
    <source>
        <dbReference type="ARBA" id="ARBA00022801"/>
    </source>
</evidence>
<evidence type="ECO:0000313" key="9">
    <source>
        <dbReference type="EMBL" id="ATZ18872.1"/>
    </source>
</evidence>
<evidence type="ECO:0000256" key="6">
    <source>
        <dbReference type="ARBA" id="ARBA00022833"/>
    </source>
</evidence>
<evidence type="ECO:0000313" key="10">
    <source>
        <dbReference type="Proteomes" id="UP000232230"/>
    </source>
</evidence>
<dbReference type="Gene3D" id="3.30.70.360">
    <property type="match status" value="2"/>
</dbReference>
<dbReference type="PANTHER" id="PTHR43808:SF31">
    <property type="entry name" value="N-ACETYL-L-CITRULLINE DEACETYLASE"/>
    <property type="match status" value="1"/>
</dbReference>
<keyword evidence="4" id="KW-0479">Metal-binding</keyword>
<dbReference type="RefSeq" id="WP_024863393.1">
    <property type="nucleotide sequence ID" value="NZ_CP024965.1"/>
</dbReference>
<dbReference type="GO" id="GO:0008270">
    <property type="term" value="F:zinc ion binding"/>
    <property type="evidence" value="ECO:0007669"/>
    <property type="project" value="InterPro"/>
</dbReference>
<dbReference type="GO" id="GO:0006508">
    <property type="term" value="P:proteolysis"/>
    <property type="evidence" value="ECO:0007669"/>
    <property type="project" value="UniProtKB-KW"/>
</dbReference>
<keyword evidence="7" id="KW-0224">Dipeptidase</keyword>
<dbReference type="InterPro" id="IPR036264">
    <property type="entry name" value="Bact_exopeptidase_dim_dom"/>
</dbReference>
<evidence type="ECO:0000256" key="2">
    <source>
        <dbReference type="ARBA" id="ARBA00006247"/>
    </source>
</evidence>
<evidence type="ECO:0000256" key="8">
    <source>
        <dbReference type="ARBA" id="ARBA00023049"/>
    </source>
</evidence>
<proteinExistence type="inferred from homology"/>
<protein>
    <submittedName>
        <fullName evidence="9">Dipeptidase PepV</fullName>
    </submittedName>
</protein>
<evidence type="ECO:0000256" key="7">
    <source>
        <dbReference type="ARBA" id="ARBA00022997"/>
    </source>
</evidence>
<dbReference type="PANTHER" id="PTHR43808">
    <property type="entry name" value="ACETYLORNITHINE DEACETYLASE"/>
    <property type="match status" value="1"/>
</dbReference>
<dbReference type="AlphaFoldDB" id="A0A2K8NYG1"/>
<dbReference type="InterPro" id="IPR050072">
    <property type="entry name" value="Peptidase_M20A"/>
</dbReference>
<gene>
    <name evidence="9" type="ORF">ESOMN_v1c04900</name>
</gene>
<evidence type="ECO:0000256" key="3">
    <source>
        <dbReference type="ARBA" id="ARBA00022670"/>
    </source>
</evidence>
<dbReference type="GO" id="GO:0008237">
    <property type="term" value="F:metallopeptidase activity"/>
    <property type="evidence" value="ECO:0007669"/>
    <property type="project" value="UniProtKB-KW"/>
</dbReference>
<evidence type="ECO:0000256" key="1">
    <source>
        <dbReference type="ARBA" id="ARBA00001947"/>
    </source>
</evidence>
<dbReference type="Pfam" id="PF01546">
    <property type="entry name" value="Peptidase_M20"/>
    <property type="match status" value="1"/>
</dbReference>
<keyword evidence="8" id="KW-0482">Metalloprotease</keyword>
<keyword evidence="6" id="KW-0862">Zinc</keyword>
<organism evidence="9 10">
    <name type="scientific">Williamsoniiplasma somnilux</name>
    <dbReference type="NCBI Taxonomy" id="215578"/>
    <lineage>
        <taxon>Bacteria</taxon>
        <taxon>Bacillati</taxon>
        <taxon>Mycoplasmatota</taxon>
        <taxon>Mollicutes</taxon>
        <taxon>Entomoplasmatales</taxon>
        <taxon>Williamsoniiplasma</taxon>
    </lineage>
</organism>
<comment type="similarity">
    <text evidence="2">Belongs to the peptidase M20A family.</text>
</comment>
<reference evidence="9 10" key="1">
    <citation type="submission" date="2017-11" db="EMBL/GenBank/DDBJ databases">
        <title>Genome sequence of Entomoplasma somnilux PYAN-1 (ATCC 49194).</title>
        <authorList>
            <person name="Lo W.-S."/>
            <person name="Gasparich G.E."/>
            <person name="Kuo C.-H."/>
        </authorList>
    </citation>
    <scope>NUCLEOTIDE SEQUENCE [LARGE SCALE GENOMIC DNA]</scope>
    <source>
        <strain evidence="9 10">PYAN-1</strain>
    </source>
</reference>